<evidence type="ECO:0000313" key="3">
    <source>
        <dbReference type="Proteomes" id="UP001164743"/>
    </source>
</evidence>
<sequence length="126" mass="13882">MYWAHHRGHPFCPQHPAQSRRRPPRPATHPKLLALTKPSGQFKLLARKNERSPRAIFSTTEVIRAVLNTQPSLADALLALLPIPSSLHLPPQSQTRTAHPTLFPTCPTSFAYSPGLLPASSSLITN</sequence>
<evidence type="ECO:0000313" key="2">
    <source>
        <dbReference type="EMBL" id="WAQ91233.1"/>
    </source>
</evidence>
<keyword evidence="3" id="KW-1185">Reference proteome</keyword>
<proteinExistence type="predicted"/>
<organism evidence="2 3">
    <name type="scientific">Puccinia triticina</name>
    <dbReference type="NCBI Taxonomy" id="208348"/>
    <lineage>
        <taxon>Eukaryota</taxon>
        <taxon>Fungi</taxon>
        <taxon>Dikarya</taxon>
        <taxon>Basidiomycota</taxon>
        <taxon>Pucciniomycotina</taxon>
        <taxon>Pucciniomycetes</taxon>
        <taxon>Pucciniales</taxon>
        <taxon>Pucciniaceae</taxon>
        <taxon>Puccinia</taxon>
    </lineage>
</organism>
<dbReference type="EMBL" id="CP110434">
    <property type="protein sequence ID" value="WAQ91233.1"/>
    <property type="molecule type" value="Genomic_DNA"/>
</dbReference>
<evidence type="ECO:0000256" key="1">
    <source>
        <dbReference type="SAM" id="MobiDB-lite"/>
    </source>
</evidence>
<accession>A0ABY7D287</accession>
<name>A0ABY7D287_9BASI</name>
<protein>
    <recommendedName>
        <fullName evidence="4">Cyclic nucleotide-binding domain-containing protein</fullName>
    </recommendedName>
</protein>
<dbReference type="RefSeq" id="XP_053026788.1">
    <property type="nucleotide sequence ID" value="XM_053162798.1"/>
</dbReference>
<gene>
    <name evidence="2" type="ORF">PtA15_14A115</name>
</gene>
<dbReference type="Proteomes" id="UP001164743">
    <property type="component" value="Chromosome 14A"/>
</dbReference>
<dbReference type="GeneID" id="77803693"/>
<reference evidence="2" key="1">
    <citation type="submission" date="2022-10" db="EMBL/GenBank/DDBJ databases">
        <title>Puccinia triticina Genome sequencing and assembly.</title>
        <authorList>
            <person name="Li C."/>
        </authorList>
    </citation>
    <scope>NUCLEOTIDE SEQUENCE</scope>
    <source>
        <strain evidence="2">Pt15</strain>
    </source>
</reference>
<evidence type="ECO:0008006" key="4">
    <source>
        <dbReference type="Google" id="ProtNLM"/>
    </source>
</evidence>
<feature type="region of interest" description="Disordered" evidence="1">
    <location>
        <begin position="1"/>
        <end position="32"/>
    </location>
</feature>